<keyword evidence="2" id="KW-1185">Reference proteome</keyword>
<organism evidence="1 2">
    <name type="scientific">Kingella oralis ATCC 51147</name>
    <dbReference type="NCBI Taxonomy" id="629741"/>
    <lineage>
        <taxon>Bacteria</taxon>
        <taxon>Pseudomonadati</taxon>
        <taxon>Pseudomonadota</taxon>
        <taxon>Betaproteobacteria</taxon>
        <taxon>Neisseriales</taxon>
        <taxon>Neisseriaceae</taxon>
        <taxon>Kingella</taxon>
    </lineage>
</organism>
<dbReference type="STRING" id="629741.GCWU000324_02231"/>
<sequence length="54" mass="6115">MFPKKECSVRLDVGERAAALNVSDELGSLKSKNGTAAARRQMIYSIWHDWFAKM</sequence>
<protein>
    <submittedName>
        <fullName evidence="1">Uncharacterized protein</fullName>
    </submittedName>
</protein>
<evidence type="ECO:0000313" key="2">
    <source>
        <dbReference type="Proteomes" id="UP000003009"/>
    </source>
</evidence>
<name>C4GJK8_9NEIS</name>
<dbReference type="EMBL" id="ACJW02000003">
    <property type="protein sequence ID" value="EEP67980.1"/>
    <property type="molecule type" value="Genomic_DNA"/>
</dbReference>
<accession>C4GJK8</accession>
<dbReference type="Proteomes" id="UP000003009">
    <property type="component" value="Unassembled WGS sequence"/>
</dbReference>
<dbReference type="HOGENOM" id="CLU_3044298_0_0_4"/>
<comment type="caution">
    <text evidence="1">The sequence shown here is derived from an EMBL/GenBank/DDBJ whole genome shotgun (WGS) entry which is preliminary data.</text>
</comment>
<reference evidence="1" key="1">
    <citation type="submission" date="2009-04" db="EMBL/GenBank/DDBJ databases">
        <authorList>
            <person name="Weinstock G."/>
            <person name="Sodergren E."/>
            <person name="Clifton S."/>
            <person name="Fulton L."/>
            <person name="Fulton B."/>
            <person name="Courtney L."/>
            <person name="Fronick C."/>
            <person name="Harrison M."/>
            <person name="Strong C."/>
            <person name="Farmer C."/>
            <person name="Delahaunty K."/>
            <person name="Markovic C."/>
            <person name="Hall O."/>
            <person name="Minx P."/>
            <person name="Tomlinson C."/>
            <person name="Mitreva M."/>
            <person name="Nelson J."/>
            <person name="Hou S."/>
            <person name="Wollam A."/>
            <person name="Pepin K.H."/>
            <person name="Johnson M."/>
            <person name="Bhonagiri V."/>
            <person name="Nash W.E."/>
            <person name="Warren W."/>
            <person name="Chinwalla A."/>
            <person name="Mardis E.R."/>
            <person name="Wilson R.K."/>
        </authorList>
    </citation>
    <scope>NUCLEOTIDE SEQUENCE [LARGE SCALE GENOMIC DNA]</scope>
    <source>
        <strain evidence="1">ATCC 51147</strain>
    </source>
</reference>
<evidence type="ECO:0000313" key="1">
    <source>
        <dbReference type="EMBL" id="EEP67980.1"/>
    </source>
</evidence>
<dbReference type="AlphaFoldDB" id="C4GJK8"/>
<gene>
    <name evidence="1" type="ORF">GCWU000324_02231</name>
</gene>
<proteinExistence type="predicted"/>